<organism evidence="1 2">
    <name type="scientific">Phakopsora pachyrhizi</name>
    <name type="common">Asian soybean rust disease fungus</name>
    <dbReference type="NCBI Taxonomy" id="170000"/>
    <lineage>
        <taxon>Eukaryota</taxon>
        <taxon>Fungi</taxon>
        <taxon>Dikarya</taxon>
        <taxon>Basidiomycota</taxon>
        <taxon>Pucciniomycotina</taxon>
        <taxon>Pucciniomycetes</taxon>
        <taxon>Pucciniales</taxon>
        <taxon>Phakopsoraceae</taxon>
        <taxon>Phakopsora</taxon>
    </lineage>
</organism>
<name>A0AAV0AI82_PHAPC</name>
<proteinExistence type="predicted"/>
<protein>
    <submittedName>
        <fullName evidence="1">Expressed protein</fullName>
    </submittedName>
</protein>
<gene>
    <name evidence="1" type="ORF">PPACK8108_LOCUS2087</name>
</gene>
<dbReference type="AlphaFoldDB" id="A0AAV0AI82"/>
<dbReference type="EMBL" id="CALTRL010000364">
    <property type="protein sequence ID" value="CAH7667666.1"/>
    <property type="molecule type" value="Genomic_DNA"/>
</dbReference>
<sequence>MMHSVVVVDLCFQLAIERGAAEMPHKIELLCLKFMIIYVATWWPFSGCASASSCHQFGMNHGQTLEIANIMLGCPAGFYTLRTPQLLVLHFG</sequence>
<evidence type="ECO:0000313" key="1">
    <source>
        <dbReference type="EMBL" id="CAH7667666.1"/>
    </source>
</evidence>
<accession>A0AAV0AI82</accession>
<reference evidence="1" key="1">
    <citation type="submission" date="2022-06" db="EMBL/GenBank/DDBJ databases">
        <authorList>
            <consortium name="SYNGENTA / RWTH Aachen University"/>
        </authorList>
    </citation>
    <scope>NUCLEOTIDE SEQUENCE</scope>
</reference>
<dbReference type="Proteomes" id="UP001153365">
    <property type="component" value="Unassembled WGS sequence"/>
</dbReference>
<evidence type="ECO:0000313" key="2">
    <source>
        <dbReference type="Proteomes" id="UP001153365"/>
    </source>
</evidence>
<keyword evidence="2" id="KW-1185">Reference proteome</keyword>
<comment type="caution">
    <text evidence="1">The sequence shown here is derived from an EMBL/GenBank/DDBJ whole genome shotgun (WGS) entry which is preliminary data.</text>
</comment>